<protein>
    <submittedName>
        <fullName evidence="2">Swi snf family dna-dependent atpase ris1</fullName>
    </submittedName>
</protein>
<reference evidence="2 3" key="1">
    <citation type="submission" date="2016-10" db="EMBL/GenBank/DDBJ databases">
        <title>Proteomics and genomics reveal pathogen-plant mechanisms compatible with a hemibiotrophic lifestyle of Diplodia corticola.</title>
        <authorList>
            <person name="Fernandes I."/>
            <person name="De Jonge R."/>
            <person name="Van De Peer Y."/>
            <person name="Devreese B."/>
            <person name="Alves A."/>
            <person name="Esteves A.C."/>
        </authorList>
    </citation>
    <scope>NUCLEOTIDE SEQUENCE [LARGE SCALE GENOMIC DNA]</scope>
    <source>
        <strain evidence="2 3">CBS 112549</strain>
    </source>
</reference>
<feature type="compositionally biased region" description="Basic residues" evidence="1">
    <location>
        <begin position="1"/>
        <end position="16"/>
    </location>
</feature>
<feature type="compositionally biased region" description="Basic residues" evidence="1">
    <location>
        <begin position="352"/>
        <end position="365"/>
    </location>
</feature>
<evidence type="ECO:0000256" key="1">
    <source>
        <dbReference type="SAM" id="MobiDB-lite"/>
    </source>
</evidence>
<gene>
    <name evidence="2" type="ORF">BKCO1_5300015</name>
</gene>
<feature type="region of interest" description="Disordered" evidence="1">
    <location>
        <begin position="289"/>
        <end position="365"/>
    </location>
</feature>
<dbReference type="RefSeq" id="XP_020127313.1">
    <property type="nucleotide sequence ID" value="XM_020277120.1"/>
</dbReference>
<evidence type="ECO:0000313" key="3">
    <source>
        <dbReference type="Proteomes" id="UP000183809"/>
    </source>
</evidence>
<dbReference type="EMBL" id="MNUE01000053">
    <property type="protein sequence ID" value="OJD31053.1"/>
    <property type="molecule type" value="Genomic_DNA"/>
</dbReference>
<evidence type="ECO:0000313" key="2">
    <source>
        <dbReference type="EMBL" id="OJD31053.1"/>
    </source>
</evidence>
<name>A0A1J9RU67_9PEZI</name>
<feature type="region of interest" description="Disordered" evidence="1">
    <location>
        <begin position="239"/>
        <end position="265"/>
    </location>
</feature>
<dbReference type="STRING" id="236234.A0A1J9RU67"/>
<dbReference type="InterPro" id="IPR011333">
    <property type="entry name" value="SKP1/BTB/POZ_sf"/>
</dbReference>
<dbReference type="PANTHER" id="PTHR37538:SF1">
    <property type="entry name" value="BTB DOMAIN-CONTAINING PROTEIN"/>
    <property type="match status" value="1"/>
</dbReference>
<dbReference type="Gene3D" id="3.30.710.10">
    <property type="entry name" value="Potassium Channel Kv1.1, Chain A"/>
    <property type="match status" value="1"/>
</dbReference>
<dbReference type="OrthoDB" id="3594103at2759"/>
<feature type="region of interest" description="Disordered" evidence="1">
    <location>
        <begin position="1"/>
        <end position="53"/>
    </location>
</feature>
<dbReference type="AlphaFoldDB" id="A0A1J9RU67"/>
<dbReference type="GeneID" id="31017381"/>
<comment type="caution">
    <text evidence="2">The sequence shown here is derived from an EMBL/GenBank/DDBJ whole genome shotgun (WGS) entry which is preliminary data.</text>
</comment>
<proteinExistence type="predicted"/>
<accession>A0A1J9RU67</accession>
<feature type="compositionally biased region" description="Basic and acidic residues" evidence="1">
    <location>
        <begin position="289"/>
        <end position="304"/>
    </location>
</feature>
<organism evidence="2 3">
    <name type="scientific">Diplodia corticola</name>
    <dbReference type="NCBI Taxonomy" id="236234"/>
    <lineage>
        <taxon>Eukaryota</taxon>
        <taxon>Fungi</taxon>
        <taxon>Dikarya</taxon>
        <taxon>Ascomycota</taxon>
        <taxon>Pezizomycotina</taxon>
        <taxon>Dothideomycetes</taxon>
        <taxon>Dothideomycetes incertae sedis</taxon>
        <taxon>Botryosphaeriales</taxon>
        <taxon>Botryosphaeriaceae</taxon>
        <taxon>Diplodia</taxon>
    </lineage>
</organism>
<dbReference type="Proteomes" id="UP000183809">
    <property type="component" value="Unassembled WGS sequence"/>
</dbReference>
<dbReference type="PANTHER" id="PTHR37538">
    <property type="entry name" value="BTB DOMAIN-CONTAINING PROTEIN"/>
    <property type="match status" value="1"/>
</dbReference>
<sequence>MEHLSKKEKKKRRRQANRPETWSVTPREEPEPAPAAPELPVPEDDRPDTSPYTSATMALRFGTEGIQYNVPAALLPSSINTDPEYYDYTRTICLSDIDSDIAHPLVHFLHTGKYETLRSGEASLVARDIREHQRALNLYVTASKYGLRELQILAMEKIRSIKPGVPAGDILEHLEAVMSDTSDEDEFLEAYLTDTLKKTFAELANLSGKVPRIKLSSRFARAMVVSFAAILDDMQASVSEKDKTRNTGESFHMPAPPEEPPVEADCLSLSGTAKSEGLTHDSFSVVSYDTKEGTSSDHRQHDSDAFSANIPYDGPELEQCKKGAQPLEEADAGKLQEPDDEEDWVPVSTAKKDKKKKKKTRSAIK</sequence>
<keyword evidence="3" id="KW-1185">Reference proteome</keyword>